<dbReference type="EMBL" id="MU842915">
    <property type="protein sequence ID" value="KAK2026405.1"/>
    <property type="molecule type" value="Genomic_DNA"/>
</dbReference>
<protein>
    <submittedName>
        <fullName evidence="1">Uncharacterized protein</fullName>
    </submittedName>
</protein>
<dbReference type="InterPro" id="IPR036852">
    <property type="entry name" value="Peptidase_S8/S53_dom_sf"/>
</dbReference>
<organism evidence="1 2">
    <name type="scientific">Colletotrichum zoysiae</name>
    <dbReference type="NCBI Taxonomy" id="1216348"/>
    <lineage>
        <taxon>Eukaryota</taxon>
        <taxon>Fungi</taxon>
        <taxon>Dikarya</taxon>
        <taxon>Ascomycota</taxon>
        <taxon>Pezizomycotina</taxon>
        <taxon>Sordariomycetes</taxon>
        <taxon>Hypocreomycetidae</taxon>
        <taxon>Glomerellales</taxon>
        <taxon>Glomerellaceae</taxon>
        <taxon>Colletotrichum</taxon>
        <taxon>Colletotrichum graminicola species complex</taxon>
    </lineage>
</organism>
<accession>A0AAD9HCC0</accession>
<dbReference type="AlphaFoldDB" id="A0AAD9HCC0"/>
<evidence type="ECO:0000313" key="2">
    <source>
        <dbReference type="Proteomes" id="UP001232148"/>
    </source>
</evidence>
<dbReference type="GO" id="GO:0006508">
    <property type="term" value="P:proteolysis"/>
    <property type="evidence" value="ECO:0007669"/>
    <property type="project" value="InterPro"/>
</dbReference>
<comment type="caution">
    <text evidence="1">The sequence shown here is derived from an EMBL/GenBank/DDBJ whole genome shotgun (WGS) entry which is preliminary data.</text>
</comment>
<sequence length="243" mass="25828">KGALLNYRYEAFAGHVITVYVVDTSPFDLTHEEFTAPSTDVTRRELNVARNRKSNLEDNQGGTCVASKTVGVTTGEARRASLVDVRIDFTEFGLLGGIQAVSKDTKQKGLKDQAVVTTSILMRAPDAVYTTPMRSVIRGLTSLDIPVVAAAGGKSSDNIAEPDELPAAMAKGFSVIVIDSGISFAAPQVAGMMAYWVSHLGFVSDLAPGSVAETLRIITGALPYRRVAEAGYPPIAWDGHDLA</sequence>
<proteinExistence type="predicted"/>
<dbReference type="Gene3D" id="3.40.50.200">
    <property type="entry name" value="Peptidase S8/S53 domain"/>
    <property type="match status" value="1"/>
</dbReference>
<keyword evidence="2" id="KW-1185">Reference proteome</keyword>
<dbReference type="Proteomes" id="UP001232148">
    <property type="component" value="Unassembled WGS sequence"/>
</dbReference>
<feature type="non-terminal residue" evidence="1">
    <location>
        <position position="243"/>
    </location>
</feature>
<feature type="non-terminal residue" evidence="1">
    <location>
        <position position="1"/>
    </location>
</feature>
<reference evidence="1" key="1">
    <citation type="submission" date="2021-06" db="EMBL/GenBank/DDBJ databases">
        <title>Comparative genomics, transcriptomics and evolutionary studies reveal genomic signatures of adaptation to plant cell wall in hemibiotrophic fungi.</title>
        <authorList>
            <consortium name="DOE Joint Genome Institute"/>
            <person name="Baroncelli R."/>
            <person name="Diaz J.F."/>
            <person name="Benocci T."/>
            <person name="Peng M."/>
            <person name="Battaglia E."/>
            <person name="Haridas S."/>
            <person name="Andreopoulos W."/>
            <person name="Labutti K."/>
            <person name="Pangilinan J."/>
            <person name="Floch G.L."/>
            <person name="Makela M.R."/>
            <person name="Henrissat B."/>
            <person name="Grigoriev I.V."/>
            <person name="Crouch J.A."/>
            <person name="De Vries R.P."/>
            <person name="Sukno S.A."/>
            <person name="Thon M.R."/>
        </authorList>
    </citation>
    <scope>NUCLEOTIDE SEQUENCE</scope>
    <source>
        <strain evidence="1">MAFF235873</strain>
    </source>
</reference>
<dbReference type="GO" id="GO:0004252">
    <property type="term" value="F:serine-type endopeptidase activity"/>
    <property type="evidence" value="ECO:0007669"/>
    <property type="project" value="InterPro"/>
</dbReference>
<name>A0AAD9HCC0_9PEZI</name>
<evidence type="ECO:0000313" key="1">
    <source>
        <dbReference type="EMBL" id="KAK2026405.1"/>
    </source>
</evidence>
<gene>
    <name evidence="1" type="ORF">LX32DRAFT_510559</name>
</gene>
<dbReference type="SUPFAM" id="SSF52743">
    <property type="entry name" value="Subtilisin-like"/>
    <property type="match status" value="1"/>
</dbReference>